<dbReference type="Gene3D" id="2.130.10.30">
    <property type="entry name" value="Regulator of chromosome condensation 1/beta-lactamase-inhibitor protein II"/>
    <property type="match status" value="2"/>
</dbReference>
<dbReference type="PROSITE" id="PS50012">
    <property type="entry name" value="RCC1_3"/>
    <property type="match status" value="5"/>
</dbReference>
<dbReference type="Pfam" id="PF00415">
    <property type="entry name" value="RCC1"/>
    <property type="match status" value="2"/>
</dbReference>
<keyword evidence="4" id="KW-1185">Reference proteome</keyword>
<dbReference type="Pfam" id="PF13540">
    <property type="entry name" value="RCC1_2"/>
    <property type="match status" value="1"/>
</dbReference>
<organism evidence="3 4">
    <name type="scientific">Ceratopteris richardii</name>
    <name type="common">Triangle waterfern</name>
    <dbReference type="NCBI Taxonomy" id="49495"/>
    <lineage>
        <taxon>Eukaryota</taxon>
        <taxon>Viridiplantae</taxon>
        <taxon>Streptophyta</taxon>
        <taxon>Embryophyta</taxon>
        <taxon>Tracheophyta</taxon>
        <taxon>Polypodiopsida</taxon>
        <taxon>Polypodiidae</taxon>
        <taxon>Polypodiales</taxon>
        <taxon>Pteridineae</taxon>
        <taxon>Pteridaceae</taxon>
        <taxon>Parkerioideae</taxon>
        <taxon>Ceratopteris</taxon>
    </lineage>
</organism>
<dbReference type="InterPro" id="IPR009091">
    <property type="entry name" value="RCC1/BLIP-II"/>
</dbReference>
<keyword evidence="1" id="KW-0677">Repeat</keyword>
<proteinExistence type="predicted"/>
<dbReference type="PRINTS" id="PR00633">
    <property type="entry name" value="RCCNDNSATION"/>
</dbReference>
<dbReference type="OMA" id="ICWTFGL"/>
<evidence type="ECO:0000313" key="3">
    <source>
        <dbReference type="EMBL" id="KAH7296674.1"/>
    </source>
</evidence>
<feature type="repeat" description="RCC1" evidence="2">
    <location>
        <begin position="117"/>
        <end position="192"/>
    </location>
</feature>
<accession>A0A8T2RLH7</accession>
<dbReference type="OrthoDB" id="5981550at2759"/>
<gene>
    <name evidence="3" type="ORF">KP509_26G033600</name>
</gene>
<dbReference type="PROSITE" id="PS00626">
    <property type="entry name" value="RCC1_2"/>
    <property type="match status" value="2"/>
</dbReference>
<dbReference type="InterPro" id="IPR000408">
    <property type="entry name" value="Reg_chr_condens"/>
</dbReference>
<evidence type="ECO:0000256" key="1">
    <source>
        <dbReference type="ARBA" id="ARBA00022737"/>
    </source>
</evidence>
<evidence type="ECO:0000256" key="2">
    <source>
        <dbReference type="PROSITE-ProRule" id="PRU00235"/>
    </source>
</evidence>
<dbReference type="Proteomes" id="UP000825935">
    <property type="component" value="Chromosome 26"/>
</dbReference>
<sequence>MAMDREIVKVTAGESHTLVLTGRISKVSQQLSEVVLFSFNPRLSLVAGDGKVFAWGKGLFGRLGNGSTSDQLIPAKVELDLHMRTSSAETYDHEPVPVKIVSIAAGSYHSLALTDNGAVWSWGYNNYGQLGREGSDEALPHPLGDWGCCNKVTVSEHDDKLADAGGKVGSLKLQKVGFVEAGGMMSCAVDQDGLLWMWGYCPSFENKTNETSFSLTVLQAPQPMTCFQGFHVKKVACGNEHVLALVDDHLAGNHVCYAWGNNRYGQLGIGNCEAQVKPQLVAALNQETAGHLIGVSCGAYHSAVLMNSEMVQIPALSAVSKCWTFGMGENGQLGHGDSASSGTPKLVQGLPKDERIVEVSCGLFHTGVVSEGGAVWIWGMEKGLGLCPGLGPPGVGGGDYLLPVKVIGSDEFTASHGKILACGAGHTVLASVYNNESVLWAWGRGQNGLLGTGKSLDSVAPCKVCWPPCNYANLSIPGGGVGNDGHNSMPSDCSSETRSLQENSDRGFSEEMLAMAQKEICTLTAELSLMKRYYASLHAAVYGPSASNDASSTWEVLNDWDRRVAESSYEELVCLDDFYRQARGRIKDAMLQRKVKMYCEKFMHSIREEGFAMNENKDVL</sequence>
<dbReference type="EMBL" id="CM035431">
    <property type="protein sequence ID" value="KAH7296674.1"/>
    <property type="molecule type" value="Genomic_DNA"/>
</dbReference>
<dbReference type="PANTHER" id="PTHR22870:SF155">
    <property type="entry name" value="E3 UBIQUITIN-PROTEIN LIGASE HERC1-RELATED"/>
    <property type="match status" value="1"/>
</dbReference>
<feature type="repeat" description="RCC1" evidence="2">
    <location>
        <begin position="254"/>
        <end position="308"/>
    </location>
</feature>
<dbReference type="InterPro" id="IPR051210">
    <property type="entry name" value="Ub_ligase/GEF_domain"/>
</dbReference>
<reference evidence="3" key="1">
    <citation type="submission" date="2021-08" db="EMBL/GenBank/DDBJ databases">
        <title>WGS assembly of Ceratopteris richardii.</title>
        <authorList>
            <person name="Marchant D.B."/>
            <person name="Chen G."/>
            <person name="Jenkins J."/>
            <person name="Shu S."/>
            <person name="Leebens-Mack J."/>
            <person name="Grimwood J."/>
            <person name="Schmutz J."/>
            <person name="Soltis P."/>
            <person name="Soltis D."/>
            <person name="Chen Z.-H."/>
        </authorList>
    </citation>
    <scope>NUCLEOTIDE SEQUENCE</scope>
    <source>
        <strain evidence="3">Whitten #5841</strain>
        <tissue evidence="3">Leaf</tissue>
    </source>
</reference>
<feature type="repeat" description="RCC1" evidence="2">
    <location>
        <begin position="320"/>
        <end position="372"/>
    </location>
</feature>
<comment type="caution">
    <text evidence="3">The sequence shown here is derived from an EMBL/GenBank/DDBJ whole genome shotgun (WGS) entry which is preliminary data.</text>
</comment>
<feature type="repeat" description="RCC1" evidence="2">
    <location>
        <begin position="193"/>
        <end position="248"/>
    </location>
</feature>
<dbReference type="AlphaFoldDB" id="A0A8T2RLH7"/>
<name>A0A8T2RLH7_CERRI</name>
<dbReference type="PANTHER" id="PTHR22870">
    <property type="entry name" value="REGULATOR OF CHROMOSOME CONDENSATION"/>
    <property type="match status" value="1"/>
</dbReference>
<evidence type="ECO:0008006" key="5">
    <source>
        <dbReference type="Google" id="ProtNLM"/>
    </source>
</evidence>
<protein>
    <recommendedName>
        <fullName evidence="5">Ultraviolet-B receptor UVR8</fullName>
    </recommendedName>
</protein>
<feature type="repeat" description="RCC1" evidence="2">
    <location>
        <begin position="50"/>
        <end position="116"/>
    </location>
</feature>
<evidence type="ECO:0000313" key="4">
    <source>
        <dbReference type="Proteomes" id="UP000825935"/>
    </source>
</evidence>
<dbReference type="SUPFAM" id="SSF50985">
    <property type="entry name" value="RCC1/BLIP-II"/>
    <property type="match status" value="2"/>
</dbReference>